<dbReference type="InterPro" id="IPR013011">
    <property type="entry name" value="PTS_EIIB_2"/>
</dbReference>
<evidence type="ECO:0000313" key="7">
    <source>
        <dbReference type="Proteomes" id="UP000063781"/>
    </source>
</evidence>
<dbReference type="Proteomes" id="UP000063781">
    <property type="component" value="Chromosome"/>
</dbReference>
<dbReference type="InterPro" id="IPR002178">
    <property type="entry name" value="PTS_EIIA_type-2_dom"/>
</dbReference>
<sequence>MDKELISLIKLIIERSYSTLSDAENEFTATRRQITYRLSKVNNILEIEGLPRITVDANRAFVLPKSTKTYLLSVIHEQQASERYIFSRKERRDYIYLMLFINQEYVKLNYIMDSLKVSRSTVLADVKDLMFELEGTGITLHNNRDRGYYLSGSEMVIRRFMMKLVIMSLATEQHATFFDTFIEDFQLDTSLYSSLVIKELAEAYDISFVEDRLKEFIYISIFLRARIINANPLDSELQELIDTDMMKTFKEYNFTKDLTQQYKSMERISDQELYYMTAWILGISVGNVEDDCADCIIISEIVGKMMNRFEYVSGVRYKGTEEIFRQLYSHFRPAYYRLLFKLPIYNPLCSRVKEEYSEFYALVKETMRPFNDLFGEEIPEDEIAYLAIHFASIYSRNTVSGKLNKLNALIVCSNGIGSSALLYNELKNMFQELNFYPPIEISSVRNFYKPINIIFSTQILPELYDKNVPVIKVSPLMDVRERYDVIREVYMRLDISGISQPNVDHIMNIINRHSDVSDQEALKSELTVYLNSQIIVEPESSESHLLLSDMIHEEIVELNLDVNDWESAIRESGKLLVQTQRISQGYIDEIIRITRMTSPYFVIAPHIAMPHTVPEKGAKSWSLGITSLKQPVRFGSKDNDPVKYIFFLSVLDNERHLNAMSILLELINSQRFFKVIDEATSPHEIIQYIKDFENANGNKLSVE</sequence>
<protein>
    <recommendedName>
        <fullName evidence="8">Transcription antiterminator BglG</fullName>
    </recommendedName>
</protein>
<dbReference type="InterPro" id="IPR050661">
    <property type="entry name" value="BglG_antiterminators"/>
</dbReference>
<dbReference type="EMBL" id="CP013213">
    <property type="protein sequence ID" value="AMC94343.1"/>
    <property type="molecule type" value="Genomic_DNA"/>
</dbReference>
<dbReference type="Gene3D" id="1.10.1790.10">
    <property type="entry name" value="PRD domain"/>
    <property type="match status" value="1"/>
</dbReference>
<dbReference type="Gene3D" id="1.10.10.10">
    <property type="entry name" value="Winged helix-like DNA-binding domain superfamily/Winged helix DNA-binding domain"/>
    <property type="match status" value="1"/>
</dbReference>
<dbReference type="InterPro" id="IPR036634">
    <property type="entry name" value="PRD_sf"/>
</dbReference>
<reference evidence="6 7" key="1">
    <citation type="submission" date="2015-10" db="EMBL/GenBank/DDBJ databases">
        <title>Erysipelothrix larvae sp. LV19 isolated from the larval gut of the rhinoceros beetle, Trypoxylus dichotomus.</title>
        <authorList>
            <person name="Lim S."/>
            <person name="Kim B.-C."/>
        </authorList>
    </citation>
    <scope>NUCLEOTIDE SEQUENCE [LARGE SCALE GENOMIC DNA]</scope>
    <source>
        <strain evidence="6 7">LV19</strain>
    </source>
</reference>
<dbReference type="STRING" id="1514105.AOC36_10270"/>
<dbReference type="AlphaFoldDB" id="A0A0X8H1H4"/>
<dbReference type="InterPro" id="IPR011608">
    <property type="entry name" value="PRD"/>
</dbReference>
<proteinExistence type="predicted"/>
<dbReference type="SUPFAM" id="SSF52794">
    <property type="entry name" value="PTS system IIB component-like"/>
    <property type="match status" value="1"/>
</dbReference>
<evidence type="ECO:0000256" key="1">
    <source>
        <dbReference type="ARBA" id="ARBA00022679"/>
    </source>
</evidence>
<dbReference type="InterPro" id="IPR036388">
    <property type="entry name" value="WH-like_DNA-bd_sf"/>
</dbReference>
<dbReference type="GO" id="GO:0006355">
    <property type="term" value="P:regulation of DNA-templated transcription"/>
    <property type="evidence" value="ECO:0007669"/>
    <property type="project" value="InterPro"/>
</dbReference>
<dbReference type="Pfam" id="PF00874">
    <property type="entry name" value="PRD"/>
    <property type="match status" value="1"/>
</dbReference>
<dbReference type="GO" id="GO:0009401">
    <property type="term" value="P:phosphoenolpyruvate-dependent sugar phosphotransferase system"/>
    <property type="evidence" value="ECO:0007669"/>
    <property type="project" value="InterPro"/>
</dbReference>
<evidence type="ECO:0000259" key="3">
    <source>
        <dbReference type="PROSITE" id="PS51094"/>
    </source>
</evidence>
<evidence type="ECO:0008006" key="8">
    <source>
        <dbReference type="Google" id="ProtNLM"/>
    </source>
</evidence>
<accession>A0A0X8H1H4</accession>
<dbReference type="PROSITE" id="PS51372">
    <property type="entry name" value="PRD_2"/>
    <property type="match status" value="1"/>
</dbReference>
<dbReference type="PANTHER" id="PTHR30185:SF9">
    <property type="entry name" value="MANNITOL-SPECIFIC PHOSPHOTRANSFERASE ENZYME IIA COMPONENT"/>
    <property type="match status" value="1"/>
</dbReference>
<dbReference type="OrthoDB" id="3175596at2"/>
<evidence type="ECO:0000256" key="2">
    <source>
        <dbReference type="ARBA" id="ARBA00022737"/>
    </source>
</evidence>
<keyword evidence="2" id="KW-0677">Repeat</keyword>
<gene>
    <name evidence="6" type="ORF">AOC36_10270</name>
</gene>
<dbReference type="CDD" id="cd00211">
    <property type="entry name" value="PTS_IIA_fru"/>
    <property type="match status" value="1"/>
</dbReference>
<dbReference type="PROSITE" id="PS51094">
    <property type="entry name" value="PTS_EIIA_TYPE_2"/>
    <property type="match status" value="1"/>
</dbReference>
<dbReference type="Pfam" id="PF08279">
    <property type="entry name" value="HTH_11"/>
    <property type="match status" value="1"/>
</dbReference>
<feature type="domain" description="PRD" evidence="5">
    <location>
        <begin position="293"/>
        <end position="400"/>
    </location>
</feature>
<evidence type="ECO:0000259" key="5">
    <source>
        <dbReference type="PROSITE" id="PS51372"/>
    </source>
</evidence>
<dbReference type="Gene3D" id="3.40.50.2300">
    <property type="match status" value="1"/>
</dbReference>
<organism evidence="6 7">
    <name type="scientific">Erysipelothrix larvae</name>
    <dbReference type="NCBI Taxonomy" id="1514105"/>
    <lineage>
        <taxon>Bacteria</taxon>
        <taxon>Bacillati</taxon>
        <taxon>Bacillota</taxon>
        <taxon>Erysipelotrichia</taxon>
        <taxon>Erysipelotrichales</taxon>
        <taxon>Erysipelotrichaceae</taxon>
        <taxon>Erysipelothrix</taxon>
    </lineage>
</organism>
<dbReference type="Gene3D" id="3.40.930.10">
    <property type="entry name" value="Mannitol-specific EII, Chain A"/>
    <property type="match status" value="1"/>
</dbReference>
<dbReference type="SUPFAM" id="SSF55804">
    <property type="entry name" value="Phoshotransferase/anion transport protein"/>
    <property type="match status" value="1"/>
</dbReference>
<dbReference type="InterPro" id="IPR016152">
    <property type="entry name" value="PTrfase/Anion_transptr"/>
</dbReference>
<evidence type="ECO:0000313" key="6">
    <source>
        <dbReference type="EMBL" id="AMC94343.1"/>
    </source>
</evidence>
<feature type="domain" description="PTS EIIB type-2" evidence="4">
    <location>
        <begin position="406"/>
        <end position="497"/>
    </location>
</feature>
<dbReference type="Pfam" id="PF00359">
    <property type="entry name" value="PTS_EIIA_2"/>
    <property type="match status" value="1"/>
</dbReference>
<evidence type="ECO:0000259" key="4">
    <source>
        <dbReference type="PROSITE" id="PS51099"/>
    </source>
</evidence>
<dbReference type="InterPro" id="IPR013196">
    <property type="entry name" value="HTH_11"/>
</dbReference>
<dbReference type="KEGG" id="erl:AOC36_10270"/>
<keyword evidence="1" id="KW-0808">Transferase</keyword>
<dbReference type="SUPFAM" id="SSF63520">
    <property type="entry name" value="PTS-regulatory domain, PRD"/>
    <property type="match status" value="1"/>
</dbReference>
<feature type="domain" description="PTS EIIA type-2" evidence="3">
    <location>
        <begin position="549"/>
        <end position="692"/>
    </location>
</feature>
<dbReference type="InterPro" id="IPR036095">
    <property type="entry name" value="PTS_EIIB-like_sf"/>
</dbReference>
<dbReference type="PROSITE" id="PS51099">
    <property type="entry name" value="PTS_EIIB_TYPE_2"/>
    <property type="match status" value="1"/>
</dbReference>
<name>A0A0X8H1H4_9FIRM</name>
<dbReference type="GO" id="GO:0008982">
    <property type="term" value="F:protein-N(PI)-phosphohistidine-sugar phosphotransferase activity"/>
    <property type="evidence" value="ECO:0007669"/>
    <property type="project" value="InterPro"/>
</dbReference>
<dbReference type="CDD" id="cd05568">
    <property type="entry name" value="PTS_IIB_bgl_like"/>
    <property type="match status" value="1"/>
</dbReference>
<keyword evidence="7" id="KW-1185">Reference proteome</keyword>
<dbReference type="PANTHER" id="PTHR30185">
    <property type="entry name" value="CRYPTIC BETA-GLUCOSIDE BGL OPERON ANTITERMINATOR"/>
    <property type="match status" value="1"/>
</dbReference>
<dbReference type="RefSeq" id="WP_067633970.1">
    <property type="nucleotide sequence ID" value="NZ_CP013213.1"/>
</dbReference>